<sequence length="318" mass="35380">MEGFPPDHKVRAFLGSLVGGVGTTLFNRGIVIEWSGRGGLIRNLVRGKREENRAATTHFQRKGEGMRLIVLGSGGYHPSERRHTLCHVIPEAGVILDAGTGFFRVGRFLDEQPWHIFLTHAHLDHIIGLTYYWSVSRDRSLGPITVWGSDKTIEAVKRHLFSEPLFPKMPPYEFALILPGEKVTVPSERESGEFTVTSFPLSHPGGAQGYRFDFQDRSVAYVTDTTAAARPTYVQKIMCVDVLIHEAYFPPGYEDLALQTGHVSSVQAAEVARECQAKRLLLVHVNPLSEDSDPLRIMEVRAVFPNVTVAEDGMSLAF</sequence>
<gene>
    <name evidence="2" type="ORF">THTE_0289</name>
</gene>
<dbReference type="KEGG" id="ttf:THTE_0289"/>
<keyword evidence="3" id="KW-1185">Reference proteome</keyword>
<dbReference type="AlphaFoldDB" id="A0A286RAB5"/>
<protein>
    <recommendedName>
        <fullName evidence="1">Metallo-beta-lactamase domain-containing protein</fullName>
    </recommendedName>
</protein>
<dbReference type="SUPFAM" id="SSF56281">
    <property type="entry name" value="Metallo-hydrolase/oxidoreductase"/>
    <property type="match status" value="1"/>
</dbReference>
<feature type="domain" description="Metallo-beta-lactamase" evidence="1">
    <location>
        <begin position="95"/>
        <end position="284"/>
    </location>
</feature>
<dbReference type="InterPro" id="IPR036866">
    <property type="entry name" value="RibonucZ/Hydroxyglut_hydro"/>
</dbReference>
<dbReference type="EMBL" id="CP018477">
    <property type="protein sequence ID" value="ASV72891.1"/>
    <property type="molecule type" value="Genomic_DNA"/>
</dbReference>
<proteinExistence type="predicted"/>
<evidence type="ECO:0000259" key="1">
    <source>
        <dbReference type="Pfam" id="PF12706"/>
    </source>
</evidence>
<evidence type="ECO:0000313" key="3">
    <source>
        <dbReference type="Proteomes" id="UP000215086"/>
    </source>
</evidence>
<dbReference type="PANTHER" id="PTHR46018:SF2">
    <property type="entry name" value="ZINC PHOSPHODIESTERASE ELAC PROTEIN 1"/>
    <property type="match status" value="1"/>
</dbReference>
<dbReference type="Pfam" id="PF12706">
    <property type="entry name" value="Lactamase_B_2"/>
    <property type="match status" value="1"/>
</dbReference>
<dbReference type="PANTHER" id="PTHR46018">
    <property type="entry name" value="ZINC PHOSPHODIESTERASE ELAC PROTEIN 1"/>
    <property type="match status" value="1"/>
</dbReference>
<accession>A0A286RAB5</accession>
<name>A0A286RAB5_9BACT</name>
<organism evidence="2 3">
    <name type="scientific">Thermogutta terrifontis</name>
    <dbReference type="NCBI Taxonomy" id="1331910"/>
    <lineage>
        <taxon>Bacteria</taxon>
        <taxon>Pseudomonadati</taxon>
        <taxon>Planctomycetota</taxon>
        <taxon>Planctomycetia</taxon>
        <taxon>Pirellulales</taxon>
        <taxon>Thermoguttaceae</taxon>
        <taxon>Thermogutta</taxon>
    </lineage>
</organism>
<reference evidence="2 3" key="1">
    <citation type="journal article" name="Front. Microbiol.">
        <title>Sugar Metabolism of the First Thermophilic Planctomycete Thermogutta terrifontis: Comparative Genomic and Transcriptomic Approaches.</title>
        <authorList>
            <person name="Elcheninov A.G."/>
            <person name="Menzel P."/>
            <person name="Gudbergsdottir S.R."/>
            <person name="Slesarev A.I."/>
            <person name="Kadnikov V.V."/>
            <person name="Krogh A."/>
            <person name="Bonch-Osmolovskaya E.A."/>
            <person name="Peng X."/>
            <person name="Kublanov I.V."/>
        </authorList>
    </citation>
    <scope>NUCLEOTIDE SEQUENCE [LARGE SCALE GENOMIC DNA]</scope>
    <source>
        <strain evidence="2 3">R1</strain>
    </source>
</reference>
<dbReference type="InterPro" id="IPR001279">
    <property type="entry name" value="Metallo-B-lactamas"/>
</dbReference>
<evidence type="ECO:0000313" key="2">
    <source>
        <dbReference type="EMBL" id="ASV72891.1"/>
    </source>
</evidence>
<dbReference type="Proteomes" id="UP000215086">
    <property type="component" value="Chromosome"/>
</dbReference>
<dbReference type="GO" id="GO:0042781">
    <property type="term" value="F:3'-tRNA processing endoribonuclease activity"/>
    <property type="evidence" value="ECO:0007669"/>
    <property type="project" value="TreeGrafter"/>
</dbReference>
<dbReference type="Gene3D" id="3.60.15.10">
    <property type="entry name" value="Ribonuclease Z/Hydroxyacylglutathione hydrolase-like"/>
    <property type="match status" value="1"/>
</dbReference>